<dbReference type="Pfam" id="PF04794">
    <property type="entry name" value="YdjC"/>
    <property type="match status" value="1"/>
</dbReference>
<evidence type="ECO:0000256" key="1">
    <source>
        <dbReference type="ARBA" id="ARBA00001946"/>
    </source>
</evidence>
<gene>
    <name evidence="6" type="ORF">HF896_07485</name>
</gene>
<dbReference type="AlphaFoldDB" id="A0A858ZRN0"/>
<keyword evidence="5" id="KW-0119">Carbohydrate metabolism</keyword>
<keyword evidence="4" id="KW-0460">Magnesium</keyword>
<dbReference type="EMBL" id="CP051298">
    <property type="protein sequence ID" value="QKD43463.1"/>
    <property type="molecule type" value="Genomic_DNA"/>
</dbReference>
<evidence type="ECO:0000256" key="5">
    <source>
        <dbReference type="ARBA" id="ARBA00023277"/>
    </source>
</evidence>
<name>A0A858ZRN0_9BURK</name>
<evidence type="ECO:0000313" key="6">
    <source>
        <dbReference type="EMBL" id="QKD43463.1"/>
    </source>
</evidence>
<reference evidence="6 7" key="1">
    <citation type="submission" date="2020-05" db="EMBL/GenBank/DDBJ databases">
        <title>Complete genome sequence of Alicycliphilus denitrificans DP3.</title>
        <authorList>
            <person name="Chen X."/>
        </authorList>
    </citation>
    <scope>NUCLEOTIDE SEQUENCE [LARGE SCALE GENOMIC DNA]</scope>
    <source>
        <strain evidence="6 7">DP3</strain>
    </source>
</reference>
<dbReference type="InterPro" id="IPR006879">
    <property type="entry name" value="YdjC-like"/>
</dbReference>
<dbReference type="SUPFAM" id="SSF88713">
    <property type="entry name" value="Glycoside hydrolase/deacetylase"/>
    <property type="match status" value="1"/>
</dbReference>
<dbReference type="GO" id="GO:0019213">
    <property type="term" value="F:deacetylase activity"/>
    <property type="evidence" value="ECO:0007669"/>
    <property type="project" value="TreeGrafter"/>
</dbReference>
<keyword evidence="2" id="KW-0479">Metal-binding</keyword>
<dbReference type="Proteomes" id="UP000500755">
    <property type="component" value="Chromosome"/>
</dbReference>
<evidence type="ECO:0000256" key="3">
    <source>
        <dbReference type="ARBA" id="ARBA00022801"/>
    </source>
</evidence>
<dbReference type="InterPro" id="IPR011330">
    <property type="entry name" value="Glyco_hydro/deAcase_b/a-brl"/>
</dbReference>
<proteinExistence type="predicted"/>
<comment type="cofactor">
    <cofactor evidence="1">
        <name>Mg(2+)</name>
        <dbReference type="ChEBI" id="CHEBI:18420"/>
    </cofactor>
</comment>
<dbReference type="PANTHER" id="PTHR31609:SF1">
    <property type="entry name" value="CARBOHYDRATE DEACETYLASE"/>
    <property type="match status" value="1"/>
</dbReference>
<evidence type="ECO:0000256" key="2">
    <source>
        <dbReference type="ARBA" id="ARBA00022723"/>
    </source>
</evidence>
<dbReference type="GO" id="GO:0016787">
    <property type="term" value="F:hydrolase activity"/>
    <property type="evidence" value="ECO:0007669"/>
    <property type="project" value="UniProtKB-KW"/>
</dbReference>
<dbReference type="GO" id="GO:0005975">
    <property type="term" value="P:carbohydrate metabolic process"/>
    <property type="evidence" value="ECO:0007669"/>
    <property type="project" value="InterPro"/>
</dbReference>
<keyword evidence="3" id="KW-0378">Hydrolase</keyword>
<dbReference type="CDD" id="cd10807">
    <property type="entry name" value="YdjC_like_3"/>
    <property type="match status" value="1"/>
</dbReference>
<accession>A0A858ZRN0</accession>
<sequence>MGHETPQHSSWRHISICVDDFGLHEGINEAVFALARQGRVQAVSAMVGGRAWEEGARALRILDPRRVEVGLHLDLTECPLQPALRTPLGRLIARAYLRRLDAADLRTEIRAQLDAFERAMGRAPAYVDGHQHVHQLPVVRTLLLQELARRYPAGGLWLRATHSPQGAAHADARTGFKSHVIAFLGARALSALARRQGLRQNARLLGVYDFTGGAQQYRARLGRWLRAARDGDLLMCHVGLPAQAPDVLARARQDEFAVIAAPDFETLLQGTRVRLRPMGQMLCQQLLF</sequence>
<dbReference type="GO" id="GO:0046872">
    <property type="term" value="F:metal ion binding"/>
    <property type="evidence" value="ECO:0007669"/>
    <property type="project" value="UniProtKB-KW"/>
</dbReference>
<organism evidence="6 7">
    <name type="scientific">Alicycliphilus denitrificans</name>
    <dbReference type="NCBI Taxonomy" id="179636"/>
    <lineage>
        <taxon>Bacteria</taxon>
        <taxon>Pseudomonadati</taxon>
        <taxon>Pseudomonadota</taxon>
        <taxon>Betaproteobacteria</taxon>
        <taxon>Burkholderiales</taxon>
        <taxon>Comamonadaceae</taxon>
        <taxon>Alicycliphilus</taxon>
    </lineage>
</organism>
<evidence type="ECO:0000256" key="4">
    <source>
        <dbReference type="ARBA" id="ARBA00022842"/>
    </source>
</evidence>
<protein>
    <submittedName>
        <fullName evidence="6">ChbG/HpnK family deacetylase</fullName>
    </submittedName>
</protein>
<evidence type="ECO:0000313" key="7">
    <source>
        <dbReference type="Proteomes" id="UP000500755"/>
    </source>
</evidence>
<dbReference type="PANTHER" id="PTHR31609">
    <property type="entry name" value="YDJC DEACETYLASE FAMILY MEMBER"/>
    <property type="match status" value="1"/>
</dbReference>
<dbReference type="Gene3D" id="3.20.20.370">
    <property type="entry name" value="Glycoside hydrolase/deacetylase"/>
    <property type="match status" value="1"/>
</dbReference>